<evidence type="ECO:0000256" key="9">
    <source>
        <dbReference type="SAM" id="MobiDB-lite"/>
    </source>
</evidence>
<keyword evidence="2" id="KW-0963">Cytoplasm</keyword>
<dbReference type="GO" id="GO:0005874">
    <property type="term" value="C:microtubule"/>
    <property type="evidence" value="ECO:0007669"/>
    <property type="project" value="UniProtKB-KW"/>
</dbReference>
<dbReference type="AlphaFoldDB" id="A0ABD3RCC0"/>
<gene>
    <name evidence="11" type="ORF">ACHAXA_010639</name>
</gene>
<dbReference type="PROSITE" id="PS50067">
    <property type="entry name" value="KINESIN_MOTOR_2"/>
    <property type="match status" value="1"/>
</dbReference>
<sequence length="809" mass="89422">MGTDGSSTGRGYEITVTYRGSDRTRAVCDLFQTKQSLPNGVERVKVTMSYLEIIVSRVYSKSAIQCPTYFLIPTLSSISNEQAIDLLNDDPAFANATLQVRDSKDGVIIPNLKHFPVSLNLDVLTLMEKASLKRATGSTHMNLVSSRSHAICTQKNVTITPDDDSLAEEGEEENDDGDISPLSATSLSSNNQGVRAKLTLVDLAGSERIKRTGAEGARGLISIRALGQRNNGSSTLNQHSHIPYRDSKLTRLLQDSLGVMLACISPAESNIEESINTLCYAERTRNIKNSAKINAVSAGSSASEAVALRRENQNLKLEFSRMESKLISFSNVSTGFSFCGSIVSGNMDSRLQLQAQCSSLASEIELLKGRAQGHAQEFLEASLCADKWQVKSEAIALLAQEQGVDLSSLEEVASANDDLASQLRGQLAERKAELLEARTEAMVARATAGTIIDNSESSLNFSAFEVNMESQNEDLTTELTAVSATTQQKEAMVMQMNEERACMDSINPHCENLLKQLVTEVDALTAERNELMVKLSDGKDDGTKRKRKGNDHPMTKRLRLKSMKMKEEAENKCAPLLAEIAEDKRRRADLQRKLKEASVEMRTEKKAAQQQASKLLKDSQQLKIKLTKMENVAQKQAAVLKRKIDQASAKEKTKVELRRLAENMRLASSSNITSQINETRKIELFSWVDHEFEYSLIKLEINDQRRRLENVVAVRGKLMTISGDVVYVEELEEMDLAIGTLRTTVQDLETAAIKAFPTAGDYNATFRFLDKARCSSYPCLLVKQELATILFNQEATIKTSIISELAKEC</sequence>
<comment type="subcellular location">
    <subcellularLocation>
        <location evidence="1">Cytoplasm</location>
    </subcellularLocation>
</comment>
<dbReference type="PROSITE" id="PS00411">
    <property type="entry name" value="KINESIN_MOTOR_1"/>
    <property type="match status" value="1"/>
</dbReference>
<accession>A0ABD3RCC0</accession>
<evidence type="ECO:0000256" key="1">
    <source>
        <dbReference type="ARBA" id="ARBA00004496"/>
    </source>
</evidence>
<dbReference type="GO" id="GO:0005524">
    <property type="term" value="F:ATP binding"/>
    <property type="evidence" value="ECO:0007669"/>
    <property type="project" value="UniProtKB-KW"/>
</dbReference>
<feature type="region of interest" description="Disordered" evidence="9">
    <location>
        <begin position="159"/>
        <end position="188"/>
    </location>
</feature>
<keyword evidence="3 7" id="KW-0547">Nucleotide-binding</keyword>
<dbReference type="Gene3D" id="3.40.850.10">
    <property type="entry name" value="Kinesin motor domain"/>
    <property type="match status" value="1"/>
</dbReference>
<dbReference type="InterPro" id="IPR019821">
    <property type="entry name" value="Kinesin_motor_CS"/>
</dbReference>
<keyword evidence="7" id="KW-0505">Motor protein</keyword>
<evidence type="ECO:0000259" key="10">
    <source>
        <dbReference type="PROSITE" id="PS50067"/>
    </source>
</evidence>
<dbReference type="GO" id="GO:0005737">
    <property type="term" value="C:cytoplasm"/>
    <property type="evidence" value="ECO:0007669"/>
    <property type="project" value="UniProtKB-SubCell"/>
</dbReference>
<dbReference type="PRINTS" id="PR00380">
    <property type="entry name" value="KINESINHEAVY"/>
</dbReference>
<evidence type="ECO:0000256" key="6">
    <source>
        <dbReference type="PROSITE-ProRule" id="PRU00283"/>
    </source>
</evidence>
<evidence type="ECO:0000313" key="11">
    <source>
        <dbReference type="EMBL" id="KAL3807866.1"/>
    </source>
</evidence>
<keyword evidence="7" id="KW-0493">Microtubule</keyword>
<feature type="compositionally biased region" description="Acidic residues" evidence="9">
    <location>
        <begin position="161"/>
        <end position="178"/>
    </location>
</feature>
<keyword evidence="4 7" id="KW-0067">ATP-binding</keyword>
<comment type="caution">
    <text evidence="6">Lacks conserved residue(s) required for the propagation of feature annotation.</text>
</comment>
<dbReference type="SMART" id="SM00129">
    <property type="entry name" value="KISc"/>
    <property type="match status" value="1"/>
</dbReference>
<name>A0ABD3RCC0_9STRA</name>
<dbReference type="EMBL" id="JALLPB020000575">
    <property type="protein sequence ID" value="KAL3807866.1"/>
    <property type="molecule type" value="Genomic_DNA"/>
</dbReference>
<dbReference type="InterPro" id="IPR027640">
    <property type="entry name" value="Kinesin-like_fam"/>
</dbReference>
<dbReference type="Pfam" id="PF00225">
    <property type="entry name" value="Kinesin"/>
    <property type="match status" value="1"/>
</dbReference>
<comment type="caution">
    <text evidence="11">The sequence shown here is derived from an EMBL/GenBank/DDBJ whole genome shotgun (WGS) entry which is preliminary data.</text>
</comment>
<keyword evidence="5 8" id="KW-0175">Coiled coil</keyword>
<dbReference type="SUPFAM" id="SSF52540">
    <property type="entry name" value="P-loop containing nucleoside triphosphate hydrolases"/>
    <property type="match status" value="1"/>
</dbReference>
<evidence type="ECO:0000256" key="8">
    <source>
        <dbReference type="SAM" id="Coils"/>
    </source>
</evidence>
<dbReference type="Proteomes" id="UP001530377">
    <property type="component" value="Unassembled WGS sequence"/>
</dbReference>
<evidence type="ECO:0000256" key="5">
    <source>
        <dbReference type="ARBA" id="ARBA00023054"/>
    </source>
</evidence>
<evidence type="ECO:0000313" key="12">
    <source>
        <dbReference type="Proteomes" id="UP001530377"/>
    </source>
</evidence>
<dbReference type="PANTHER" id="PTHR47969">
    <property type="entry name" value="CHROMOSOME-ASSOCIATED KINESIN KIF4A-RELATED"/>
    <property type="match status" value="1"/>
</dbReference>
<keyword evidence="12" id="KW-1185">Reference proteome</keyword>
<evidence type="ECO:0000256" key="7">
    <source>
        <dbReference type="RuleBase" id="RU000394"/>
    </source>
</evidence>
<feature type="domain" description="Kinesin motor" evidence="10">
    <location>
        <begin position="1"/>
        <end position="287"/>
    </location>
</feature>
<evidence type="ECO:0000256" key="4">
    <source>
        <dbReference type="ARBA" id="ARBA00022840"/>
    </source>
</evidence>
<dbReference type="PANTHER" id="PTHR47969:SF15">
    <property type="entry name" value="CHROMOSOME-ASSOCIATED KINESIN KIF4A-RELATED"/>
    <property type="match status" value="1"/>
</dbReference>
<reference evidence="11 12" key="1">
    <citation type="submission" date="2024-10" db="EMBL/GenBank/DDBJ databases">
        <title>Updated reference genomes for cyclostephanoid diatoms.</title>
        <authorList>
            <person name="Roberts W.R."/>
            <person name="Alverson A.J."/>
        </authorList>
    </citation>
    <scope>NUCLEOTIDE SEQUENCE [LARGE SCALE GENOMIC DNA]</scope>
    <source>
        <strain evidence="11 12">AJA228-03</strain>
    </source>
</reference>
<dbReference type="InterPro" id="IPR036961">
    <property type="entry name" value="Kinesin_motor_dom_sf"/>
</dbReference>
<evidence type="ECO:0000256" key="2">
    <source>
        <dbReference type="ARBA" id="ARBA00022490"/>
    </source>
</evidence>
<proteinExistence type="inferred from homology"/>
<feature type="coiled-coil region" evidence="8">
    <location>
        <begin position="580"/>
        <end position="650"/>
    </location>
</feature>
<evidence type="ECO:0000256" key="3">
    <source>
        <dbReference type="ARBA" id="ARBA00022741"/>
    </source>
</evidence>
<comment type="similarity">
    <text evidence="6 7">Belongs to the TRAFAC class myosin-kinesin ATPase superfamily. Kinesin family.</text>
</comment>
<dbReference type="InterPro" id="IPR027417">
    <property type="entry name" value="P-loop_NTPase"/>
</dbReference>
<dbReference type="InterPro" id="IPR001752">
    <property type="entry name" value="Kinesin_motor_dom"/>
</dbReference>
<protein>
    <recommendedName>
        <fullName evidence="7">Kinesin-like protein</fullName>
    </recommendedName>
</protein>
<organism evidence="11 12">
    <name type="scientific">Cyclostephanos tholiformis</name>
    <dbReference type="NCBI Taxonomy" id="382380"/>
    <lineage>
        <taxon>Eukaryota</taxon>
        <taxon>Sar</taxon>
        <taxon>Stramenopiles</taxon>
        <taxon>Ochrophyta</taxon>
        <taxon>Bacillariophyta</taxon>
        <taxon>Coscinodiscophyceae</taxon>
        <taxon>Thalassiosirophycidae</taxon>
        <taxon>Stephanodiscales</taxon>
        <taxon>Stephanodiscaceae</taxon>
        <taxon>Cyclostephanos</taxon>
    </lineage>
</organism>